<proteinExistence type="predicted"/>
<name>X1MDX9_9ZZZZ</name>
<protein>
    <submittedName>
        <fullName evidence="1">Uncharacterized protein</fullName>
    </submittedName>
</protein>
<sequence>MHLKQLLDQGKLRRHKTSKKEIGNLLKLVKRDIKDAKVEGLSADRKFVTAYNAVLQLATIPLKKGIW</sequence>
<dbReference type="AlphaFoldDB" id="X1MDX9"/>
<dbReference type="EMBL" id="BARV01015323">
    <property type="protein sequence ID" value="GAI29453.1"/>
    <property type="molecule type" value="Genomic_DNA"/>
</dbReference>
<gene>
    <name evidence="1" type="ORF">S06H3_26503</name>
</gene>
<organism evidence="1">
    <name type="scientific">marine sediment metagenome</name>
    <dbReference type="NCBI Taxonomy" id="412755"/>
    <lineage>
        <taxon>unclassified sequences</taxon>
        <taxon>metagenomes</taxon>
        <taxon>ecological metagenomes</taxon>
    </lineage>
</organism>
<accession>X1MDX9</accession>
<evidence type="ECO:0000313" key="1">
    <source>
        <dbReference type="EMBL" id="GAI29453.1"/>
    </source>
</evidence>
<reference evidence="1" key="1">
    <citation type="journal article" date="2014" name="Front. Microbiol.">
        <title>High frequency of phylogenetically diverse reductive dehalogenase-homologous genes in deep subseafloor sedimentary metagenomes.</title>
        <authorList>
            <person name="Kawai M."/>
            <person name="Futagami T."/>
            <person name="Toyoda A."/>
            <person name="Takaki Y."/>
            <person name="Nishi S."/>
            <person name="Hori S."/>
            <person name="Arai W."/>
            <person name="Tsubouchi T."/>
            <person name="Morono Y."/>
            <person name="Uchiyama I."/>
            <person name="Ito T."/>
            <person name="Fujiyama A."/>
            <person name="Inagaki F."/>
            <person name="Takami H."/>
        </authorList>
    </citation>
    <scope>NUCLEOTIDE SEQUENCE</scope>
    <source>
        <strain evidence="1">Expedition CK06-06</strain>
    </source>
</reference>
<comment type="caution">
    <text evidence="1">The sequence shown here is derived from an EMBL/GenBank/DDBJ whole genome shotgun (WGS) entry which is preliminary data.</text>
</comment>